<evidence type="ECO:0000313" key="1">
    <source>
        <dbReference type="EMBL" id="MBW0518696.1"/>
    </source>
</evidence>
<keyword evidence="2" id="KW-1185">Reference proteome</keyword>
<protein>
    <submittedName>
        <fullName evidence="1">Uncharacterized protein</fullName>
    </submittedName>
</protein>
<accession>A0A9Q3HUU1</accession>
<evidence type="ECO:0000313" key="2">
    <source>
        <dbReference type="Proteomes" id="UP000765509"/>
    </source>
</evidence>
<proteinExistence type="predicted"/>
<dbReference type="EMBL" id="AVOT02026811">
    <property type="protein sequence ID" value="MBW0518696.1"/>
    <property type="molecule type" value="Genomic_DNA"/>
</dbReference>
<organism evidence="1 2">
    <name type="scientific">Austropuccinia psidii MF-1</name>
    <dbReference type="NCBI Taxonomy" id="1389203"/>
    <lineage>
        <taxon>Eukaryota</taxon>
        <taxon>Fungi</taxon>
        <taxon>Dikarya</taxon>
        <taxon>Basidiomycota</taxon>
        <taxon>Pucciniomycotina</taxon>
        <taxon>Pucciniomycetes</taxon>
        <taxon>Pucciniales</taxon>
        <taxon>Sphaerophragmiaceae</taxon>
        <taxon>Austropuccinia</taxon>
    </lineage>
</organism>
<sequence>MTQSSKGKLTVQEVALDAESHRTQAPKMNPLIKWENDALQLQTSIRGTLPSSGHKSELLTEPLNLKKGFSLQLWTSSRGLYCSSGLQAGVLTENPDLKGAYFLHFQNSIKVSTPALYLN</sequence>
<gene>
    <name evidence="1" type="ORF">O181_058411</name>
</gene>
<name>A0A9Q3HUU1_9BASI</name>
<dbReference type="Proteomes" id="UP000765509">
    <property type="component" value="Unassembled WGS sequence"/>
</dbReference>
<reference evidence="1" key="1">
    <citation type="submission" date="2021-03" db="EMBL/GenBank/DDBJ databases">
        <title>Draft genome sequence of rust myrtle Austropuccinia psidii MF-1, a brazilian biotype.</title>
        <authorList>
            <person name="Quecine M.C."/>
            <person name="Pachon D.M.R."/>
            <person name="Bonatelli M.L."/>
            <person name="Correr F.H."/>
            <person name="Franceschini L.M."/>
            <person name="Leite T.F."/>
            <person name="Margarido G.R.A."/>
            <person name="Almeida C.A."/>
            <person name="Ferrarezi J.A."/>
            <person name="Labate C.A."/>
        </authorList>
    </citation>
    <scope>NUCLEOTIDE SEQUENCE</scope>
    <source>
        <strain evidence="1">MF-1</strain>
    </source>
</reference>
<comment type="caution">
    <text evidence="1">The sequence shown here is derived from an EMBL/GenBank/DDBJ whole genome shotgun (WGS) entry which is preliminary data.</text>
</comment>
<dbReference type="AlphaFoldDB" id="A0A9Q3HUU1"/>